<keyword evidence="4" id="KW-1185">Reference proteome</keyword>
<dbReference type="EMBL" id="BMCS01000001">
    <property type="protein sequence ID" value="GGF16947.1"/>
    <property type="molecule type" value="Genomic_DNA"/>
</dbReference>
<evidence type="ECO:0000256" key="2">
    <source>
        <dbReference type="SAM" id="Phobius"/>
    </source>
</evidence>
<keyword evidence="2" id="KW-0812">Transmembrane</keyword>
<keyword evidence="2" id="KW-1133">Transmembrane helix</keyword>
<feature type="region of interest" description="Disordered" evidence="1">
    <location>
        <begin position="85"/>
        <end position="121"/>
    </location>
</feature>
<organism evidence="3 4">
    <name type="scientific">Williamsia phyllosphaerae</name>
    <dbReference type="NCBI Taxonomy" id="885042"/>
    <lineage>
        <taxon>Bacteria</taxon>
        <taxon>Bacillati</taxon>
        <taxon>Actinomycetota</taxon>
        <taxon>Actinomycetes</taxon>
        <taxon>Mycobacteriales</taxon>
        <taxon>Nocardiaceae</taxon>
        <taxon>Williamsia</taxon>
    </lineage>
</organism>
<evidence type="ECO:0008006" key="5">
    <source>
        <dbReference type="Google" id="ProtNLM"/>
    </source>
</evidence>
<name>A0ABQ1UEI6_9NOCA</name>
<protein>
    <recommendedName>
        <fullName evidence="5">DUF4352 domain-containing protein</fullName>
    </recommendedName>
</protein>
<feature type="transmembrane region" description="Helical" evidence="2">
    <location>
        <begin position="59"/>
        <end position="80"/>
    </location>
</feature>
<proteinExistence type="predicted"/>
<evidence type="ECO:0000256" key="1">
    <source>
        <dbReference type="SAM" id="MobiDB-lite"/>
    </source>
</evidence>
<evidence type="ECO:0000313" key="3">
    <source>
        <dbReference type="EMBL" id="GGF16947.1"/>
    </source>
</evidence>
<reference evidence="4" key="1">
    <citation type="journal article" date="2019" name="Int. J. Syst. Evol. Microbiol.">
        <title>The Global Catalogue of Microorganisms (GCM) 10K type strain sequencing project: providing services to taxonomists for standard genome sequencing and annotation.</title>
        <authorList>
            <consortium name="The Broad Institute Genomics Platform"/>
            <consortium name="The Broad Institute Genome Sequencing Center for Infectious Disease"/>
            <person name="Wu L."/>
            <person name="Ma J."/>
        </authorList>
    </citation>
    <scope>NUCLEOTIDE SEQUENCE [LARGE SCALE GENOMIC DNA]</scope>
    <source>
        <strain evidence="4">CCM 7855</strain>
    </source>
</reference>
<evidence type="ECO:0000313" key="4">
    <source>
        <dbReference type="Proteomes" id="UP000632454"/>
    </source>
</evidence>
<comment type="caution">
    <text evidence="3">The sequence shown here is derived from an EMBL/GenBank/DDBJ whole genome shotgun (WGS) entry which is preliminary data.</text>
</comment>
<keyword evidence="2" id="KW-0472">Membrane</keyword>
<gene>
    <name evidence="3" type="ORF">GCM10007298_11190</name>
</gene>
<dbReference type="Proteomes" id="UP000632454">
    <property type="component" value="Unassembled WGS sequence"/>
</dbReference>
<dbReference type="RefSeq" id="WP_188487657.1">
    <property type="nucleotide sequence ID" value="NZ_BMCS01000001.1"/>
</dbReference>
<accession>A0ABQ1UEI6</accession>
<sequence>MTGERTRYEIAEIKTIRGTESKTIASKQQQGWELVTREDGRLRTTLTFRRPKPEPPWRLWAALAGVGVILAGVITVGALLEDDSTAPKTDPVAASDAEQSSPQPAPKREAESSASADPMTCKTEGFFGDPCKFGQTAIYSDTVRAGEVRLEITVGAPVKFVPSKNASTLYDSPLQPVTVYFPVTVKNKSSEVQDFYFHSQATNAEQGDSSTQSVSDGDVDFQAATGLGELPLGKSFSVKDGWALETFQGVEYSLSIDGLAGYTVKFTR</sequence>